<feature type="binding site" evidence="8">
    <location>
        <position position="46"/>
    </location>
    <ligand>
        <name>[4Fe-4S] cluster</name>
        <dbReference type="ChEBI" id="CHEBI:49883"/>
        <note>4Fe-4S-S-AdoMet</note>
    </ligand>
</feature>
<keyword evidence="1 8" id="KW-0004">4Fe-4S</keyword>
<dbReference type="Gene3D" id="3.20.20.70">
    <property type="entry name" value="Aldolase class I"/>
    <property type="match status" value="1"/>
</dbReference>
<keyword evidence="6 8" id="KW-0411">Iron-sulfur</keyword>
<proteinExistence type="inferred from homology"/>
<keyword evidence="8" id="KW-0671">Queuosine biosynthesis</keyword>
<evidence type="ECO:0000256" key="7">
    <source>
        <dbReference type="ARBA" id="ARBA00023239"/>
    </source>
</evidence>
<organism evidence="10 11">
    <name type="scientific">Geoalkalibacter halelectricus</name>
    <dbReference type="NCBI Taxonomy" id="2847045"/>
    <lineage>
        <taxon>Bacteria</taxon>
        <taxon>Pseudomonadati</taxon>
        <taxon>Thermodesulfobacteriota</taxon>
        <taxon>Desulfuromonadia</taxon>
        <taxon>Desulfuromonadales</taxon>
        <taxon>Geoalkalibacteraceae</taxon>
        <taxon>Geoalkalibacter</taxon>
    </lineage>
</organism>
<comment type="cofactor">
    <cofactor evidence="8">
        <name>S-adenosyl-L-methionine</name>
        <dbReference type="ChEBI" id="CHEBI:59789"/>
    </cofactor>
    <text evidence="8">Binds 1 S-adenosyl-L-methionine per subunit.</text>
</comment>
<feature type="binding site" evidence="8">
    <location>
        <position position="39"/>
    </location>
    <ligand>
        <name>[4Fe-4S] cluster</name>
        <dbReference type="ChEBI" id="CHEBI:49883"/>
        <note>4Fe-4S-S-AdoMet</note>
    </ligand>
</feature>
<evidence type="ECO:0000256" key="5">
    <source>
        <dbReference type="ARBA" id="ARBA00023004"/>
    </source>
</evidence>
<dbReference type="HAMAP" id="MF_00917">
    <property type="entry name" value="QueE"/>
    <property type="match status" value="1"/>
</dbReference>
<gene>
    <name evidence="8" type="primary">queE</name>
    <name evidence="10" type="ORF">L9S41_03525</name>
</gene>
<evidence type="ECO:0000313" key="10">
    <source>
        <dbReference type="EMBL" id="UWZ80475.1"/>
    </source>
</evidence>
<feature type="binding site" evidence="8">
    <location>
        <position position="48"/>
    </location>
    <ligand>
        <name>Mg(2+)</name>
        <dbReference type="ChEBI" id="CHEBI:18420"/>
    </ligand>
</feature>
<comment type="cofactor">
    <cofactor evidence="8">
        <name>[4Fe-4S] cluster</name>
        <dbReference type="ChEBI" id="CHEBI:49883"/>
    </cofactor>
    <text evidence="8">Binds 1 [4Fe-4S] cluster. The cluster is coordinated with 3 cysteines and an exchangeable S-adenosyl-L-methionine.</text>
</comment>
<dbReference type="InterPro" id="IPR013785">
    <property type="entry name" value="Aldolase_TIM"/>
</dbReference>
<feature type="binding site" evidence="8">
    <location>
        <position position="100"/>
    </location>
    <ligand>
        <name>substrate</name>
    </ligand>
</feature>
<sequence>MPVPATAPTEAQLLEVFSSIQGEGLLVGCRQIFLRFAHCNLACGYCDTPFAPTTECRIEDAPGSGNFRGLPNPVSLETLMGIFSLWHKNAPRMHHSLSLTGGEPLLQADMLAEWLPALRELLPLYLETNGTLTAALDKVISHLDWISMDIKLASVTGAPTPWAAHRDFLAVARRVQCYVKVVVGEETPPEEVVRAARLVQETAPEAVLVLQPLTREGRMGISARTLLDLQRQASAVHADLRIIPQTHRFAGLL</sequence>
<dbReference type="RefSeq" id="WP_260748831.1">
    <property type="nucleotide sequence ID" value="NZ_CP092109.1"/>
</dbReference>
<dbReference type="PROSITE" id="PS51918">
    <property type="entry name" value="RADICAL_SAM"/>
    <property type="match status" value="1"/>
</dbReference>
<comment type="subunit">
    <text evidence="8">Homodimer.</text>
</comment>
<evidence type="ECO:0000256" key="3">
    <source>
        <dbReference type="ARBA" id="ARBA00022723"/>
    </source>
</evidence>
<keyword evidence="5 8" id="KW-0408">Iron</keyword>
<dbReference type="SFLD" id="SFLDS00029">
    <property type="entry name" value="Radical_SAM"/>
    <property type="match status" value="1"/>
</dbReference>
<comment type="pathway">
    <text evidence="8">Purine metabolism; 7-cyano-7-deazaguanine biosynthesis.</text>
</comment>
<protein>
    <recommendedName>
        <fullName evidence="8">7-carboxy-7-deazaguanine synthase</fullName>
        <shortName evidence="8">CDG synthase</shortName>
        <ecNumber evidence="8">4.3.99.3</ecNumber>
    </recommendedName>
    <alternativeName>
        <fullName evidence="8">Queuosine biosynthesis protein QueE</fullName>
    </alternativeName>
</protein>
<comment type="function">
    <text evidence="8">Catalyzes the complex heterocyclic radical-mediated conversion of 6-carboxy-5,6,7,8-tetrahydropterin (CPH4) to 7-carboxy-7-deazaguanine (CDG), a step common to the biosynthetic pathways of all 7-deazapurine-containing compounds.</text>
</comment>
<evidence type="ECO:0000256" key="1">
    <source>
        <dbReference type="ARBA" id="ARBA00022485"/>
    </source>
</evidence>
<dbReference type="InterPro" id="IPR007197">
    <property type="entry name" value="rSAM"/>
</dbReference>
<comment type="similarity">
    <text evidence="8">Belongs to the radical SAM superfamily. 7-carboxy-7-deazaguanine synthase family.</text>
</comment>
<keyword evidence="7 8" id="KW-0456">Lyase</keyword>
<name>A0ABY5ZMV9_9BACT</name>
<evidence type="ECO:0000256" key="8">
    <source>
        <dbReference type="HAMAP-Rule" id="MF_00917"/>
    </source>
</evidence>
<keyword evidence="3 8" id="KW-0479">Metal-binding</keyword>
<keyword evidence="4 8" id="KW-0460">Magnesium</keyword>
<feature type="domain" description="Radical SAM core" evidence="9">
    <location>
        <begin position="26"/>
        <end position="253"/>
    </location>
</feature>
<comment type="catalytic activity">
    <reaction evidence="8">
        <text>6-carboxy-5,6,7,8-tetrahydropterin + H(+) = 7-carboxy-7-carbaguanine + NH4(+)</text>
        <dbReference type="Rhea" id="RHEA:27974"/>
        <dbReference type="ChEBI" id="CHEBI:15378"/>
        <dbReference type="ChEBI" id="CHEBI:28938"/>
        <dbReference type="ChEBI" id="CHEBI:61032"/>
        <dbReference type="ChEBI" id="CHEBI:61036"/>
        <dbReference type="EC" id="4.3.99.3"/>
    </reaction>
</comment>
<dbReference type="Proteomes" id="UP001060414">
    <property type="component" value="Chromosome"/>
</dbReference>
<feature type="binding site" evidence="8">
    <location>
        <position position="35"/>
    </location>
    <ligand>
        <name>substrate</name>
    </ligand>
</feature>
<feature type="binding site" evidence="8">
    <location>
        <begin position="20"/>
        <end position="22"/>
    </location>
    <ligand>
        <name>substrate</name>
    </ligand>
</feature>
<feature type="binding site" evidence="8">
    <location>
        <position position="102"/>
    </location>
    <ligand>
        <name>S-adenosyl-L-methionine</name>
        <dbReference type="ChEBI" id="CHEBI:59789"/>
    </ligand>
</feature>
<comment type="cofactor">
    <cofactor evidence="8">
        <name>Mg(2+)</name>
        <dbReference type="ChEBI" id="CHEBI:18420"/>
    </cofactor>
</comment>
<dbReference type="PANTHER" id="PTHR42836">
    <property type="entry name" value="7-CARBOXY-7-DEAZAGUANINE SYNTHASE"/>
    <property type="match status" value="1"/>
</dbReference>
<dbReference type="InterPro" id="IPR024924">
    <property type="entry name" value="7-CO-7-deazaguanine_synth-like"/>
</dbReference>
<evidence type="ECO:0000256" key="4">
    <source>
        <dbReference type="ARBA" id="ARBA00022842"/>
    </source>
</evidence>
<feature type="binding site" evidence="8">
    <location>
        <begin position="45"/>
        <end position="47"/>
    </location>
    <ligand>
        <name>S-adenosyl-L-methionine</name>
        <dbReference type="ChEBI" id="CHEBI:59789"/>
    </ligand>
</feature>
<comment type="caution">
    <text evidence="8">Lacks conserved residue(s) required for the propagation of feature annotation.</text>
</comment>
<evidence type="ECO:0000256" key="2">
    <source>
        <dbReference type="ARBA" id="ARBA00022691"/>
    </source>
</evidence>
<dbReference type="PANTHER" id="PTHR42836:SF1">
    <property type="entry name" value="7-CARBOXY-7-DEAZAGUANINE SYNTHASE"/>
    <property type="match status" value="1"/>
</dbReference>
<dbReference type="SUPFAM" id="SSF102114">
    <property type="entry name" value="Radical SAM enzymes"/>
    <property type="match status" value="1"/>
</dbReference>
<reference evidence="10" key="1">
    <citation type="journal article" date="2022" name="Environ. Microbiol.">
        <title>Geoalkalibacter halelectricus SAP #1 sp. nov. possessing extracellular electron transfer and mineral#reducing capabilities from a haloalkaline environment.</title>
        <authorList>
            <person name="Yadav S."/>
            <person name="Singh R."/>
            <person name="Sundharam S.S."/>
            <person name="Chaudhary S."/>
            <person name="Krishnamurthi S."/>
            <person name="Patil S.A."/>
        </authorList>
    </citation>
    <scope>NUCLEOTIDE SEQUENCE</scope>
    <source>
        <strain evidence="10">SAP-1</strain>
    </source>
</reference>
<dbReference type="EMBL" id="CP092109">
    <property type="protein sequence ID" value="UWZ80475.1"/>
    <property type="molecule type" value="Genomic_DNA"/>
</dbReference>
<keyword evidence="2 8" id="KW-0949">S-adenosyl-L-methionine</keyword>
<feature type="binding site" evidence="8">
    <location>
        <position position="43"/>
    </location>
    <ligand>
        <name>[4Fe-4S] cluster</name>
        <dbReference type="ChEBI" id="CHEBI:49883"/>
        <note>4Fe-4S-S-AdoMet</note>
    </ligand>
</feature>
<accession>A0ABY5ZMV9</accession>
<evidence type="ECO:0000259" key="9">
    <source>
        <dbReference type="PROSITE" id="PS51918"/>
    </source>
</evidence>
<dbReference type="Pfam" id="PF04055">
    <property type="entry name" value="Radical_SAM"/>
    <property type="match status" value="1"/>
</dbReference>
<evidence type="ECO:0000256" key="6">
    <source>
        <dbReference type="ARBA" id="ARBA00023014"/>
    </source>
</evidence>
<dbReference type="InterPro" id="IPR058240">
    <property type="entry name" value="rSAM_sf"/>
</dbReference>
<keyword evidence="11" id="KW-1185">Reference proteome</keyword>
<dbReference type="EC" id="4.3.99.3" evidence="8"/>
<evidence type="ECO:0000313" key="11">
    <source>
        <dbReference type="Proteomes" id="UP001060414"/>
    </source>
</evidence>